<dbReference type="EMBL" id="JAUTXY010000007">
    <property type="protein sequence ID" value="MEE2059053.1"/>
    <property type="molecule type" value="Genomic_DNA"/>
</dbReference>
<dbReference type="Proteomes" id="UP001336020">
    <property type="component" value="Unassembled WGS sequence"/>
</dbReference>
<dbReference type="SUPFAM" id="SSF51658">
    <property type="entry name" value="Xylose isomerase-like"/>
    <property type="match status" value="1"/>
</dbReference>
<dbReference type="InterPro" id="IPR036237">
    <property type="entry name" value="Xyl_isomerase-like_sf"/>
</dbReference>
<reference evidence="1 2" key="1">
    <citation type="submission" date="2023-07" db="EMBL/GenBank/DDBJ databases">
        <authorList>
            <person name="Girao M."/>
            <person name="Carvalho M.F."/>
        </authorList>
    </citation>
    <scope>NUCLEOTIDE SEQUENCE [LARGE SCALE GENOMIC DNA]</scope>
    <source>
        <strain evidence="1 2">YIM65754</strain>
    </source>
</reference>
<organism evidence="1 2">
    <name type="scientific">Rhodococcus artemisiae</name>
    <dbReference type="NCBI Taxonomy" id="714159"/>
    <lineage>
        <taxon>Bacteria</taxon>
        <taxon>Bacillati</taxon>
        <taxon>Actinomycetota</taxon>
        <taxon>Actinomycetes</taxon>
        <taxon>Mycobacteriales</taxon>
        <taxon>Nocardiaceae</taxon>
        <taxon>Rhodococcus</taxon>
    </lineage>
</organism>
<sequence length="90" mass="9534">MKTWIATVSLGGTLEDKLDGVATVGFDGVEILDADLEKSPLPAVEVATRSAELGLSIDLYQPFRRGEGVTGAEFLMSCNAFIASATSWKP</sequence>
<keyword evidence="2" id="KW-1185">Reference proteome</keyword>
<dbReference type="Gene3D" id="3.20.20.150">
    <property type="entry name" value="Divalent-metal-dependent TIM barrel enzymes"/>
    <property type="match status" value="1"/>
</dbReference>
<accession>A0ABU7LBY3</accession>
<proteinExistence type="predicted"/>
<protein>
    <recommendedName>
        <fullName evidence="3">Xylose isomerase-like TIM barrel protein</fullName>
    </recommendedName>
</protein>
<comment type="caution">
    <text evidence="1">The sequence shown here is derived from an EMBL/GenBank/DDBJ whole genome shotgun (WGS) entry which is preliminary data.</text>
</comment>
<name>A0ABU7LBY3_9NOCA</name>
<gene>
    <name evidence="1" type="ORF">Q7514_16140</name>
</gene>
<evidence type="ECO:0008006" key="3">
    <source>
        <dbReference type="Google" id="ProtNLM"/>
    </source>
</evidence>
<dbReference type="RefSeq" id="WP_330134301.1">
    <property type="nucleotide sequence ID" value="NZ_JAUTXY010000007.1"/>
</dbReference>
<evidence type="ECO:0000313" key="1">
    <source>
        <dbReference type="EMBL" id="MEE2059053.1"/>
    </source>
</evidence>
<evidence type="ECO:0000313" key="2">
    <source>
        <dbReference type="Proteomes" id="UP001336020"/>
    </source>
</evidence>